<proteinExistence type="predicted"/>
<comment type="caution">
    <text evidence="5">The sequence shown here is derived from an EMBL/GenBank/DDBJ whole genome shotgun (WGS) entry which is preliminary data.</text>
</comment>
<evidence type="ECO:0000256" key="1">
    <source>
        <dbReference type="ARBA" id="ARBA00023015"/>
    </source>
</evidence>
<gene>
    <name evidence="5" type="ORF">ACE3NQ_15610</name>
</gene>
<evidence type="ECO:0000256" key="2">
    <source>
        <dbReference type="ARBA" id="ARBA00023125"/>
    </source>
</evidence>
<dbReference type="RefSeq" id="WP_375526114.1">
    <property type="nucleotide sequence ID" value="NZ_JBHILM010000017.1"/>
</dbReference>
<dbReference type="Gene3D" id="1.10.10.10">
    <property type="entry name" value="Winged helix-like DNA-binding domain superfamily/Winged helix DNA-binding domain"/>
    <property type="match status" value="1"/>
</dbReference>
<keyword evidence="1" id="KW-0805">Transcription regulation</keyword>
<dbReference type="Proteomes" id="UP001580407">
    <property type="component" value="Unassembled WGS sequence"/>
</dbReference>
<keyword evidence="3" id="KW-0804">Transcription</keyword>
<dbReference type="InterPro" id="IPR039422">
    <property type="entry name" value="MarR/SlyA-like"/>
</dbReference>
<organism evidence="5 6">
    <name type="scientific">Paenibacillus terreus</name>
    <dbReference type="NCBI Taxonomy" id="1387834"/>
    <lineage>
        <taxon>Bacteria</taxon>
        <taxon>Bacillati</taxon>
        <taxon>Bacillota</taxon>
        <taxon>Bacilli</taxon>
        <taxon>Bacillales</taxon>
        <taxon>Paenibacillaceae</taxon>
        <taxon>Paenibacillus</taxon>
    </lineage>
</organism>
<dbReference type="PANTHER" id="PTHR33164:SF64">
    <property type="entry name" value="TRANSCRIPTIONAL REGULATOR SLYA"/>
    <property type="match status" value="1"/>
</dbReference>
<dbReference type="InterPro" id="IPR000835">
    <property type="entry name" value="HTH_MarR-typ"/>
</dbReference>
<dbReference type="PROSITE" id="PS50995">
    <property type="entry name" value="HTH_MARR_2"/>
    <property type="match status" value="1"/>
</dbReference>
<feature type="domain" description="HTH marR-type" evidence="4">
    <location>
        <begin position="11"/>
        <end position="143"/>
    </location>
</feature>
<dbReference type="Pfam" id="PF12802">
    <property type="entry name" value="MarR_2"/>
    <property type="match status" value="1"/>
</dbReference>
<evidence type="ECO:0000313" key="6">
    <source>
        <dbReference type="Proteomes" id="UP001580407"/>
    </source>
</evidence>
<evidence type="ECO:0000256" key="3">
    <source>
        <dbReference type="ARBA" id="ARBA00023163"/>
    </source>
</evidence>
<evidence type="ECO:0000313" key="5">
    <source>
        <dbReference type="EMBL" id="MFB5682353.1"/>
    </source>
</evidence>
<keyword evidence="6" id="KW-1185">Reference proteome</keyword>
<dbReference type="PRINTS" id="PR00598">
    <property type="entry name" value="HTHMARR"/>
</dbReference>
<dbReference type="EMBL" id="JBHILM010000017">
    <property type="protein sequence ID" value="MFB5682353.1"/>
    <property type="molecule type" value="Genomic_DNA"/>
</dbReference>
<sequence length="147" mass="16445">MESEGKLWGQEESTALQIKMTFIAIRREIGAALRPLGLTSQQAQTLHILATAPGATNADLEKLLCIEKPSVTSLINGLEKRGLVVRRPHCDDARVREIYITEQGRELHTAAHKLVAEVKKRTEKAISREEAAVLHQLLRRIREAHEA</sequence>
<dbReference type="SUPFAM" id="SSF46785">
    <property type="entry name" value="Winged helix' DNA-binding domain"/>
    <property type="match status" value="1"/>
</dbReference>
<dbReference type="InterPro" id="IPR036390">
    <property type="entry name" value="WH_DNA-bd_sf"/>
</dbReference>
<reference evidence="5 6" key="1">
    <citation type="submission" date="2024-09" db="EMBL/GenBank/DDBJ databases">
        <authorList>
            <person name="Ruan L."/>
        </authorList>
    </citation>
    <scope>NUCLEOTIDE SEQUENCE [LARGE SCALE GENOMIC DNA]</scope>
    <source>
        <strain evidence="5 6">D33</strain>
    </source>
</reference>
<keyword evidence="2" id="KW-0238">DNA-binding</keyword>
<dbReference type="SMART" id="SM00347">
    <property type="entry name" value="HTH_MARR"/>
    <property type="match status" value="1"/>
</dbReference>
<dbReference type="InterPro" id="IPR036388">
    <property type="entry name" value="WH-like_DNA-bd_sf"/>
</dbReference>
<evidence type="ECO:0000259" key="4">
    <source>
        <dbReference type="PROSITE" id="PS50995"/>
    </source>
</evidence>
<name>A0ABV5B9I8_9BACL</name>
<accession>A0ABV5B9I8</accession>
<protein>
    <submittedName>
        <fullName evidence="5">MarR family winged helix-turn-helix transcriptional regulator</fullName>
    </submittedName>
</protein>
<dbReference type="PANTHER" id="PTHR33164">
    <property type="entry name" value="TRANSCRIPTIONAL REGULATOR, MARR FAMILY"/>
    <property type="match status" value="1"/>
</dbReference>